<dbReference type="EMBL" id="MWPZ01000005">
    <property type="protein sequence ID" value="TIC97173.1"/>
    <property type="molecule type" value="Genomic_DNA"/>
</dbReference>
<reference evidence="2 3" key="1">
    <citation type="journal article" date="2019" name="Genome Biol. Evol.">
        <title>Genomic Plasticity Mediated by Transposable Elements in the Plant Pathogenic Fungus Colletotrichum higginsianum.</title>
        <authorList>
            <person name="Tsushima A."/>
            <person name="Gan P."/>
            <person name="Kumakura N."/>
            <person name="Narusaka M."/>
            <person name="Takano Y."/>
            <person name="Narusaka Y."/>
            <person name="Shirasu K."/>
        </authorList>
    </citation>
    <scope>NUCLEOTIDE SEQUENCE [LARGE SCALE GENOMIC DNA]</scope>
    <source>
        <strain evidence="2 3">MAFF305635-RFP</strain>
    </source>
</reference>
<keyword evidence="1" id="KW-0472">Membrane</keyword>
<dbReference type="OrthoDB" id="4849711at2759"/>
<evidence type="ECO:0000313" key="2">
    <source>
        <dbReference type="EMBL" id="TIC97173.1"/>
    </source>
</evidence>
<feature type="transmembrane region" description="Helical" evidence="1">
    <location>
        <begin position="51"/>
        <end position="72"/>
    </location>
</feature>
<evidence type="ECO:0000313" key="3">
    <source>
        <dbReference type="Proteomes" id="UP000305883"/>
    </source>
</evidence>
<accession>A0A4V4NBS3</accession>
<keyword evidence="1" id="KW-1133">Transmembrane helix</keyword>
<organism evidence="2 3">
    <name type="scientific">Colletotrichum higginsianum</name>
    <dbReference type="NCBI Taxonomy" id="80884"/>
    <lineage>
        <taxon>Eukaryota</taxon>
        <taxon>Fungi</taxon>
        <taxon>Dikarya</taxon>
        <taxon>Ascomycota</taxon>
        <taxon>Pezizomycotina</taxon>
        <taxon>Sordariomycetes</taxon>
        <taxon>Hypocreomycetidae</taxon>
        <taxon>Glomerellales</taxon>
        <taxon>Glomerellaceae</taxon>
        <taxon>Colletotrichum</taxon>
        <taxon>Colletotrichum destructivum species complex</taxon>
    </lineage>
</organism>
<gene>
    <name evidence="2" type="ORF">CH35J_007099</name>
</gene>
<name>A0A4V4NBS3_9PEZI</name>
<sequence length="137" mass="15464">MTAFVTWGYNFAPSVPSPAAEAKKSEPEATPAKRVPFRFHIPGWIYRTVKYILVFGVVGLCITGIVFVTDFFEVIKGHEGFIPRPDHLIHDLLVYDSGNNDHHGVFEPEEWCGKHPGDCRWAESQVCISSLFDTRGR</sequence>
<dbReference type="Proteomes" id="UP000305883">
    <property type="component" value="Unassembled WGS sequence"/>
</dbReference>
<protein>
    <submittedName>
        <fullName evidence="2">Uncharacterized protein</fullName>
    </submittedName>
</protein>
<evidence type="ECO:0000256" key="1">
    <source>
        <dbReference type="SAM" id="Phobius"/>
    </source>
</evidence>
<comment type="caution">
    <text evidence="2">The sequence shown here is derived from an EMBL/GenBank/DDBJ whole genome shotgun (WGS) entry which is preliminary data.</text>
</comment>
<keyword evidence="1" id="KW-0812">Transmembrane</keyword>
<dbReference type="AlphaFoldDB" id="A0A4V4NBS3"/>
<proteinExistence type="predicted"/>